<dbReference type="InterPro" id="IPR036128">
    <property type="entry name" value="Plus3-like_sf"/>
</dbReference>
<dbReference type="SUPFAM" id="SSF47592">
    <property type="entry name" value="SWIB/MDM2 domain"/>
    <property type="match status" value="1"/>
</dbReference>
<evidence type="ECO:0000259" key="2">
    <source>
        <dbReference type="PROSITE" id="PS50829"/>
    </source>
</evidence>
<feature type="domain" description="Plus3" evidence="3">
    <location>
        <begin position="224"/>
        <end position="357"/>
    </location>
</feature>
<feature type="region of interest" description="Disordered" evidence="1">
    <location>
        <begin position="433"/>
        <end position="470"/>
    </location>
</feature>
<dbReference type="Gene3D" id="3.30.1490.40">
    <property type="match status" value="1"/>
</dbReference>
<dbReference type="Pfam" id="PF25980">
    <property type="entry name" value="NERD_plant"/>
    <property type="match status" value="1"/>
</dbReference>
<dbReference type="PROSITE" id="PS51360">
    <property type="entry name" value="PLUS3"/>
    <property type="match status" value="1"/>
</dbReference>
<organism evidence="4 5">
    <name type="scientific">Cannabis sativa</name>
    <name type="common">Hemp</name>
    <name type="synonym">Marijuana</name>
    <dbReference type="NCBI Taxonomy" id="3483"/>
    <lineage>
        <taxon>Eukaryota</taxon>
        <taxon>Viridiplantae</taxon>
        <taxon>Streptophyta</taxon>
        <taxon>Embryophyta</taxon>
        <taxon>Tracheophyta</taxon>
        <taxon>Spermatophyta</taxon>
        <taxon>Magnoliopsida</taxon>
        <taxon>eudicotyledons</taxon>
        <taxon>Gunneridae</taxon>
        <taxon>Pentapetalae</taxon>
        <taxon>rosids</taxon>
        <taxon>fabids</taxon>
        <taxon>Rosales</taxon>
        <taxon>Cannabaceae</taxon>
        <taxon>Cannabis</taxon>
    </lineage>
</organism>
<dbReference type="Pfam" id="PF03126">
    <property type="entry name" value="Plus-3"/>
    <property type="match status" value="1"/>
</dbReference>
<dbReference type="SMART" id="SM00719">
    <property type="entry name" value="Plus3"/>
    <property type="match status" value="1"/>
</dbReference>
<feature type="region of interest" description="Disordered" evidence="1">
    <location>
        <begin position="491"/>
        <end position="521"/>
    </location>
</feature>
<dbReference type="Gene3D" id="3.90.70.200">
    <property type="entry name" value="Plus-3 domain"/>
    <property type="match status" value="1"/>
</dbReference>
<dbReference type="Pfam" id="PF02213">
    <property type="entry name" value="GYF"/>
    <property type="match status" value="1"/>
</dbReference>
<dbReference type="PANTHER" id="PTHR46851">
    <property type="entry name" value="OS01G0884500 PROTEIN"/>
    <property type="match status" value="1"/>
</dbReference>
<dbReference type="InterPro" id="IPR003169">
    <property type="entry name" value="GYF"/>
</dbReference>
<dbReference type="InterPro" id="IPR004343">
    <property type="entry name" value="Plus-3_dom"/>
</dbReference>
<reference evidence="4 5" key="1">
    <citation type="journal article" date="2020" name="bioRxiv">
        <title>Sequence and annotation of 42 cannabis genomes reveals extensive copy number variation in cannabinoid synthesis and pathogen resistance genes.</title>
        <authorList>
            <person name="Mckernan K.J."/>
            <person name="Helbert Y."/>
            <person name="Kane L.T."/>
            <person name="Ebling H."/>
            <person name="Zhang L."/>
            <person name="Liu B."/>
            <person name="Eaton Z."/>
            <person name="Mclaughlin S."/>
            <person name="Kingan S."/>
            <person name="Baybayan P."/>
            <person name="Concepcion G."/>
            <person name="Jordan M."/>
            <person name="Riva A."/>
            <person name="Barbazuk W."/>
            <person name="Harkins T."/>
        </authorList>
    </citation>
    <scope>NUCLEOTIDE SEQUENCE [LARGE SCALE GENOMIC DNA]</scope>
    <source>
        <strain evidence="5">cv. Jamaican Lion 4</strain>
        <tissue evidence="4">Leaf</tissue>
    </source>
</reference>
<dbReference type="InterPro" id="IPR058668">
    <property type="entry name" value="NERD_dom"/>
</dbReference>
<feature type="compositionally biased region" description="Basic and acidic residues" evidence="1">
    <location>
        <begin position="436"/>
        <end position="446"/>
    </location>
</feature>
<dbReference type="InterPro" id="IPR036885">
    <property type="entry name" value="SWIB_MDM2_dom_sf"/>
</dbReference>
<feature type="domain" description="GYF" evidence="2">
    <location>
        <begin position="553"/>
        <end position="608"/>
    </location>
</feature>
<dbReference type="Gene3D" id="1.10.245.10">
    <property type="entry name" value="SWIB/MDM2 domain"/>
    <property type="match status" value="1"/>
</dbReference>
<keyword evidence="5" id="KW-1185">Reference proteome</keyword>
<dbReference type="SUPFAM" id="SSF55277">
    <property type="entry name" value="GYF domain"/>
    <property type="match status" value="1"/>
</dbReference>
<dbReference type="AlphaFoldDB" id="A0A7J6HPD2"/>
<protein>
    <submittedName>
        <fullName evidence="4">Uncharacterized protein</fullName>
    </submittedName>
</protein>
<comment type="caution">
    <text evidence="4">The sequence shown here is derived from an EMBL/GenBank/DDBJ whole genome shotgun (WGS) entry which is preliminary data.</text>
</comment>
<dbReference type="InterPro" id="IPR045894">
    <property type="entry name" value="At5g08430-like"/>
</dbReference>
<dbReference type="InterPro" id="IPR003121">
    <property type="entry name" value="SWIB_MDM2_domain"/>
</dbReference>
<accession>A0A7J6HPD2</accession>
<dbReference type="Pfam" id="PF02201">
    <property type="entry name" value="SWIB"/>
    <property type="match status" value="1"/>
</dbReference>
<evidence type="ECO:0000313" key="4">
    <source>
        <dbReference type="EMBL" id="KAF4396599.1"/>
    </source>
</evidence>
<dbReference type="SUPFAM" id="SSF159042">
    <property type="entry name" value="Plus3-like"/>
    <property type="match status" value="1"/>
</dbReference>
<evidence type="ECO:0000256" key="1">
    <source>
        <dbReference type="SAM" id="MobiDB-lite"/>
    </source>
</evidence>
<dbReference type="PANTHER" id="PTHR46851:SF11">
    <property type="entry name" value="GYF DOMAIN-CONTAINING PROTEIN"/>
    <property type="match status" value="1"/>
</dbReference>
<dbReference type="GO" id="GO:0003677">
    <property type="term" value="F:DNA binding"/>
    <property type="evidence" value="ECO:0007669"/>
    <property type="project" value="InterPro"/>
</dbReference>
<name>A0A7J6HPD2_CANSA</name>
<evidence type="ECO:0000259" key="3">
    <source>
        <dbReference type="PROSITE" id="PS51360"/>
    </source>
</evidence>
<dbReference type="InterPro" id="IPR035445">
    <property type="entry name" value="GYF-like_dom_sf"/>
</dbReference>
<dbReference type="PROSITE" id="PS50829">
    <property type="entry name" value="GYF"/>
    <property type="match status" value="1"/>
</dbReference>
<gene>
    <name evidence="4" type="ORF">G4B88_028913</name>
</gene>
<evidence type="ECO:0000313" key="5">
    <source>
        <dbReference type="Proteomes" id="UP000583929"/>
    </source>
</evidence>
<sequence>MVIGSTHRRLRRELATDWAPGFSKEQETSSGFPTVQGNGGEKMIEPIVWMEEYSSVAFGQPSPVLRKRKRIEFSGWGSTALIEFLHSIGVDTTHPISQINVNKIVNEYVESILPSSTTSLMLDFSQNGRKKKKNKKKVICDEKLRSLFGKKSINRTMIYKLLESHLAEANDQLYSDDDDAIDYLSYANEEERVKEEKREKSHRPKRLIVEASASKSNLKSCFAAVIPENIKLVYLKRSLIENIMEEEKEKEKKGEPSTFETKIVGSFVRTKSDPNDYLQKHSHCLLQVIGVRFSESNKTLFQVSGFIKDVPLSLISDDDFSKEECEDLRQRIKGGMLKRPTVEELQQKAQILHEDMTKHWLVRELALLKNLIDRANEKGWRREYPYNRSNSLQCPLGLSLILYLERRELLEIPDEQSKLFQEVPKVIAEDIEPEIDPQHSPEEVKQANDSSPGSILPGSKEANMFDTREDECEDEFALTWAIDDLISEVSEHSNSLQESEKEPTKSEIEAQTESVPEKKLSNGVKEKVVIDLSDEDEDELPAPTQAPAPAPVSTMWHYLDPQGDIQGPFSILMLKNWNDDHKCFPPDFKIWKQGESSKKAVPLKMVLEQTFPY</sequence>
<dbReference type="Proteomes" id="UP000583929">
    <property type="component" value="Unassembled WGS sequence"/>
</dbReference>
<feature type="compositionally biased region" description="Basic and acidic residues" evidence="1">
    <location>
        <begin position="498"/>
        <end position="508"/>
    </location>
</feature>
<dbReference type="EMBL" id="JAATIQ010000035">
    <property type="protein sequence ID" value="KAF4396599.1"/>
    <property type="molecule type" value="Genomic_DNA"/>
</dbReference>
<proteinExistence type="predicted"/>